<evidence type="ECO:0000256" key="4">
    <source>
        <dbReference type="ARBA" id="ARBA00022605"/>
    </source>
</evidence>
<keyword evidence="8" id="KW-0963">Cytoplasm</keyword>
<dbReference type="InterPro" id="IPR010167">
    <property type="entry name" value="NH2A_AcTrfase"/>
</dbReference>
<dbReference type="Proteomes" id="UP000248395">
    <property type="component" value="Unassembled WGS sequence"/>
</dbReference>
<dbReference type="InterPro" id="IPR000182">
    <property type="entry name" value="GNAT_dom"/>
</dbReference>
<feature type="domain" description="N-acetyltransferase" evidence="9">
    <location>
        <begin position="289"/>
        <end position="428"/>
    </location>
</feature>
<name>A0A318JKQ9_9NEIS</name>
<dbReference type="Gene3D" id="3.40.1160.10">
    <property type="entry name" value="Acetylglutamate kinase-like"/>
    <property type="match status" value="1"/>
</dbReference>
<dbReference type="CDD" id="cd04301">
    <property type="entry name" value="NAT_SF"/>
    <property type="match status" value="1"/>
</dbReference>
<dbReference type="HAMAP" id="MF_01105">
    <property type="entry name" value="N_acetyl_glu_synth"/>
    <property type="match status" value="1"/>
</dbReference>
<comment type="miscellaneous">
    <text evidence="8">In bacteria which possess the bifunctional enzyme ornithine acetyltransferase/N-acetylglutamate synthase (ArgJ), ArgA fulfills an anaplerotic role.</text>
</comment>
<evidence type="ECO:0000256" key="6">
    <source>
        <dbReference type="ARBA" id="ARBA00023315"/>
    </source>
</evidence>
<dbReference type="GO" id="GO:0004042">
    <property type="term" value="F:L-glutamate N-acetyltransferase activity"/>
    <property type="evidence" value="ECO:0007669"/>
    <property type="project" value="UniProtKB-UniRule"/>
</dbReference>
<dbReference type="EMBL" id="QJKC01000008">
    <property type="protein sequence ID" value="PXX48010.1"/>
    <property type="molecule type" value="Genomic_DNA"/>
</dbReference>
<keyword evidence="5 8" id="KW-0808">Transferase</keyword>
<dbReference type="EC" id="2.3.1.1" evidence="8"/>
<comment type="catalytic activity">
    <reaction evidence="7 8">
        <text>L-glutamate + acetyl-CoA = N-acetyl-L-glutamate + CoA + H(+)</text>
        <dbReference type="Rhea" id="RHEA:24292"/>
        <dbReference type="ChEBI" id="CHEBI:15378"/>
        <dbReference type="ChEBI" id="CHEBI:29985"/>
        <dbReference type="ChEBI" id="CHEBI:44337"/>
        <dbReference type="ChEBI" id="CHEBI:57287"/>
        <dbReference type="ChEBI" id="CHEBI:57288"/>
        <dbReference type="EC" id="2.3.1.1"/>
    </reaction>
</comment>
<dbReference type="Gene3D" id="3.40.630.30">
    <property type="match status" value="1"/>
</dbReference>
<dbReference type="PANTHER" id="PTHR30602">
    <property type="entry name" value="AMINO-ACID ACETYLTRANSFERASE"/>
    <property type="match status" value="1"/>
</dbReference>
<dbReference type="InterPro" id="IPR016181">
    <property type="entry name" value="Acyl_CoA_acyltransferase"/>
</dbReference>
<keyword evidence="6 8" id="KW-0012">Acyltransferase</keyword>
<comment type="similarity">
    <text evidence="2 8">Belongs to the acetyltransferase family. ArgA subfamily.</text>
</comment>
<keyword evidence="3 8" id="KW-0055">Arginine biosynthesis</keyword>
<dbReference type="InterPro" id="IPR036393">
    <property type="entry name" value="AceGlu_kinase-like_sf"/>
</dbReference>
<dbReference type="SUPFAM" id="SSF53633">
    <property type="entry name" value="Carbamate kinase-like"/>
    <property type="match status" value="1"/>
</dbReference>
<dbReference type="Pfam" id="PF00583">
    <property type="entry name" value="Acetyltransf_1"/>
    <property type="match status" value="1"/>
</dbReference>
<keyword evidence="4 8" id="KW-0028">Amino-acid biosynthesis</keyword>
<accession>A0A318JKQ9</accession>
<dbReference type="InterPro" id="IPR033719">
    <property type="entry name" value="NAGS_kin"/>
</dbReference>
<comment type="pathway">
    <text evidence="1 8">Amino-acid biosynthesis; L-arginine biosynthesis; N(2)-acetyl-L-ornithine from L-glutamate: step 1/4.</text>
</comment>
<reference evidence="10 11" key="1">
    <citation type="submission" date="2018-05" db="EMBL/GenBank/DDBJ databases">
        <title>Genomic Encyclopedia of Type Strains, Phase IV (KMG-IV): sequencing the most valuable type-strain genomes for metagenomic binning, comparative biology and taxonomic classification.</title>
        <authorList>
            <person name="Goeker M."/>
        </authorList>
    </citation>
    <scope>NUCLEOTIDE SEQUENCE [LARGE SCALE GENOMIC DNA]</scope>
    <source>
        <strain evidence="10 11">DSM 25134</strain>
    </source>
</reference>
<dbReference type="PANTHER" id="PTHR30602:SF12">
    <property type="entry name" value="AMINO-ACID ACETYLTRANSFERASE NAGS1, CHLOROPLASTIC-RELATED"/>
    <property type="match status" value="1"/>
</dbReference>
<comment type="subcellular location">
    <subcellularLocation>
        <location evidence="8">Cytoplasm</location>
    </subcellularLocation>
</comment>
<evidence type="ECO:0000256" key="3">
    <source>
        <dbReference type="ARBA" id="ARBA00022571"/>
    </source>
</evidence>
<evidence type="ECO:0000256" key="5">
    <source>
        <dbReference type="ARBA" id="ARBA00022679"/>
    </source>
</evidence>
<protein>
    <recommendedName>
        <fullName evidence="8">Amino-acid acetyltransferase</fullName>
        <ecNumber evidence="8">2.3.1.1</ecNumber>
    </recommendedName>
    <alternativeName>
        <fullName evidence="8">N-acetylglutamate synthase</fullName>
        <shortName evidence="8">AGS</shortName>
        <shortName evidence="8">NAGS</shortName>
    </alternativeName>
</protein>
<sequence length="435" mass="47955">MLNREFVLSFREAAPYINTFRGKTFVLAISGEAVMEGGFYNLSQDINLLVSLGVRVVLVHGIRPQIEALLKRFGLNRLFHRDRRVTDASTMEIVKQACGITRHGIEAQLSMGMPNSPMFGAHLRVAGGNFITAQPLGVLDGVDMQYTGQVRRIDVDGINTRLSAGELVLLSPVGYSVTGEAFNLTMEEMAAQLASALKAEKLIFVIEGRGVTNELGQFVSSLTAQQAEDLLQAGHLQRDVTAYLPYAVKATRDGIPRAHLVSHHEDGSLLAELFTNGGTGTMIARDSLVKVRSAVIDDVGPILNLIRPLEEQGILVKRSREHLEMEISQYSVLEHDGKIYGCVAMHAFPEAGMAELACLAVAPERREGRFGETLLKHVEYQARTQGLKALFVLTTQTAHWFVERGFAEAGRGQLPLARQAFYNNQRRSKIFVKQL</sequence>
<organism evidence="10 11">
    <name type="scientific">Aquitalea magnusonii</name>
    <dbReference type="NCBI Taxonomy" id="332411"/>
    <lineage>
        <taxon>Bacteria</taxon>
        <taxon>Pseudomonadati</taxon>
        <taxon>Pseudomonadota</taxon>
        <taxon>Betaproteobacteria</taxon>
        <taxon>Neisseriales</taxon>
        <taxon>Chromobacteriaceae</taxon>
        <taxon>Aquitalea</taxon>
    </lineage>
</organism>
<keyword evidence="11" id="KW-1185">Reference proteome</keyword>
<dbReference type="NCBIfam" id="NF003641">
    <property type="entry name" value="PRK05279.1"/>
    <property type="match status" value="1"/>
</dbReference>
<dbReference type="PIRSF" id="PIRSF000423">
    <property type="entry name" value="ArgA"/>
    <property type="match status" value="1"/>
</dbReference>
<dbReference type="InterPro" id="IPR001048">
    <property type="entry name" value="Asp/Glu/Uridylate_kinase"/>
</dbReference>
<dbReference type="Pfam" id="PF00696">
    <property type="entry name" value="AA_kinase"/>
    <property type="match status" value="1"/>
</dbReference>
<dbReference type="CDD" id="cd04237">
    <property type="entry name" value="AAK_NAGS-ABP"/>
    <property type="match status" value="1"/>
</dbReference>
<dbReference type="AlphaFoldDB" id="A0A318JKQ9"/>
<evidence type="ECO:0000256" key="1">
    <source>
        <dbReference type="ARBA" id="ARBA00004925"/>
    </source>
</evidence>
<dbReference type="RefSeq" id="WP_059286550.1">
    <property type="nucleotide sequence ID" value="NZ_LNQU01000090.1"/>
</dbReference>
<evidence type="ECO:0000313" key="11">
    <source>
        <dbReference type="Proteomes" id="UP000248395"/>
    </source>
</evidence>
<proteinExistence type="inferred from homology"/>
<evidence type="ECO:0000256" key="2">
    <source>
        <dbReference type="ARBA" id="ARBA00009145"/>
    </source>
</evidence>
<evidence type="ECO:0000256" key="7">
    <source>
        <dbReference type="ARBA" id="ARBA00048372"/>
    </source>
</evidence>
<evidence type="ECO:0000256" key="8">
    <source>
        <dbReference type="HAMAP-Rule" id="MF_01105"/>
    </source>
</evidence>
<dbReference type="GO" id="GO:0005737">
    <property type="term" value="C:cytoplasm"/>
    <property type="evidence" value="ECO:0007669"/>
    <property type="project" value="UniProtKB-SubCell"/>
</dbReference>
<evidence type="ECO:0000259" key="9">
    <source>
        <dbReference type="PROSITE" id="PS51186"/>
    </source>
</evidence>
<dbReference type="UniPathway" id="UPA00068">
    <property type="reaction ID" value="UER00106"/>
</dbReference>
<dbReference type="GO" id="GO:0006526">
    <property type="term" value="P:L-arginine biosynthetic process"/>
    <property type="evidence" value="ECO:0007669"/>
    <property type="project" value="UniProtKB-UniRule"/>
</dbReference>
<dbReference type="PROSITE" id="PS51186">
    <property type="entry name" value="GNAT"/>
    <property type="match status" value="1"/>
</dbReference>
<evidence type="ECO:0000313" key="10">
    <source>
        <dbReference type="EMBL" id="PXX48010.1"/>
    </source>
</evidence>
<dbReference type="SUPFAM" id="SSF55729">
    <property type="entry name" value="Acyl-CoA N-acyltransferases (Nat)"/>
    <property type="match status" value="1"/>
</dbReference>
<dbReference type="NCBIfam" id="TIGR01890">
    <property type="entry name" value="N-Ac-Glu-synth"/>
    <property type="match status" value="1"/>
</dbReference>
<comment type="caution">
    <text evidence="10">The sequence shown here is derived from an EMBL/GenBank/DDBJ whole genome shotgun (WGS) entry which is preliminary data.</text>
</comment>
<dbReference type="OrthoDB" id="9802238at2"/>
<gene>
    <name evidence="8" type="primary">argA</name>
    <name evidence="10" type="ORF">DFR38_10897</name>
</gene>